<sequence length="885" mass="96766">MPKKRKTKAHGNSSQKSKRLKFDNFGAANDTDHLPQAHVAAQRQQSGPSSAGACVRLSPHATANIPTLLSIAARVFAINFSTIFAREGEYRGPRAFAARHRLSQLPENLIPMMLALLREHSPGYLNANMLITYFLRGQDIHLPGELPGVNVKVINSIGTQPDAGTITMLDLSRLVKIDDQVFANAVSRLPELESLVLRGCSKAGPLVLQAVAARCPRLRVLNMNYTVATPQATMFVLLACPQLAVLKMAGTPKLAPGSIVAARNNLANRGSDPAPTFLALQSLKLRLTDLTDADITAILPLCPNLTTLDISFTQIKNIPLDSPFPPLKKLCLTSTGIHADNLVNVLKRTPMLEVLHLGALGDWTPSTSKGAGTGVSAGTLTDSVLRRVTDELERCPNLNHVNLILNFENVPQLRSEDLEGLLRISDDDDAPLIRVLNLARTNVNDDSAPYIAACPKLEILNLAGTKLSEEGLFTILDNCPNITELDLTGCRSVSVQDRRRFFEVWELEHQIGWRTKQRASIPSLACSLSHRPRHMSIVYVFNSGRSSGNKSRFSWASPTTLVLGFIPIFTFGLGTWQIQRLQWKLALIEELEEKARREPLILPKRINLSVLPEFAYRRVLLTGTWDPDPSHTVFLGPRTRDNVLGYNVISPLKRGDGASTVLVNRGFISRDALERARQVTTGISIRPDAQKVSALVADAAQQGTVKIEGMITAPAKRNIFTPDNKPDIGEWYWADAETMAKIASGGGGDVQPVLIDELFTGDGAEASRRSAHGIPIGRPPEIELRNMHATYAATCQLWCGGLTANSVEVMSGVSEFGTQSTIDQHHRLITIISITPRDSKVPNLLGSAPRQQIGWFGGRVHDKNEARQRVMVDNRALATSAPGHR</sequence>
<comment type="caution">
    <text evidence="6">The sequence shown here is derived from an EMBL/GenBank/DDBJ whole genome shotgun (WGS) entry which is preliminary data.</text>
</comment>
<protein>
    <submittedName>
        <fullName evidence="6">EIN3-binding F-box protein 1</fullName>
    </submittedName>
</protein>
<feature type="region of interest" description="Disordered" evidence="5">
    <location>
        <begin position="1"/>
        <end position="29"/>
    </location>
</feature>
<evidence type="ECO:0000256" key="3">
    <source>
        <dbReference type="ARBA" id="ARBA00022989"/>
    </source>
</evidence>
<organism evidence="6 7">
    <name type="scientific">Ceratobasidium theobromae</name>
    <dbReference type="NCBI Taxonomy" id="1582974"/>
    <lineage>
        <taxon>Eukaryota</taxon>
        <taxon>Fungi</taxon>
        <taxon>Dikarya</taxon>
        <taxon>Basidiomycota</taxon>
        <taxon>Agaricomycotina</taxon>
        <taxon>Agaricomycetes</taxon>
        <taxon>Cantharellales</taxon>
        <taxon>Ceratobasidiaceae</taxon>
        <taxon>Ceratobasidium</taxon>
    </lineage>
</organism>
<evidence type="ECO:0000256" key="4">
    <source>
        <dbReference type="ARBA" id="ARBA00023136"/>
    </source>
</evidence>
<keyword evidence="7" id="KW-1185">Reference proteome</keyword>
<evidence type="ECO:0000256" key="2">
    <source>
        <dbReference type="ARBA" id="ARBA00022692"/>
    </source>
</evidence>
<dbReference type="InterPro" id="IPR002994">
    <property type="entry name" value="Surf1/Shy1"/>
</dbReference>
<evidence type="ECO:0000256" key="5">
    <source>
        <dbReference type="SAM" id="MobiDB-lite"/>
    </source>
</evidence>
<dbReference type="InterPro" id="IPR045214">
    <property type="entry name" value="Surf1/Surf4"/>
</dbReference>
<reference evidence="6 7" key="1">
    <citation type="journal article" date="2019" name="Fungal Biol. Biotechnol.">
        <title>Draft genome sequence of fastidious pathogen Ceratobasidium theobromae, which causes vascular-streak dieback in Theobroma cacao.</title>
        <authorList>
            <person name="Ali S.S."/>
            <person name="Asman A."/>
            <person name="Shao J."/>
            <person name="Firmansyah A.P."/>
            <person name="Susilo A.W."/>
            <person name="Rosmana A."/>
            <person name="McMahon P."/>
            <person name="Junaid M."/>
            <person name="Guest D."/>
            <person name="Kheng T.Y."/>
            <person name="Meinhardt L.W."/>
            <person name="Bailey B.A."/>
        </authorList>
    </citation>
    <scope>NUCLEOTIDE SEQUENCE [LARGE SCALE GENOMIC DNA]</scope>
    <source>
        <strain evidence="6 7">CT2</strain>
    </source>
</reference>
<dbReference type="GO" id="GO:0033617">
    <property type="term" value="P:mitochondrial respiratory chain complex IV assembly"/>
    <property type="evidence" value="ECO:0007669"/>
    <property type="project" value="TreeGrafter"/>
</dbReference>
<keyword evidence="2" id="KW-0812">Transmembrane</keyword>
<evidence type="ECO:0000256" key="1">
    <source>
        <dbReference type="ARBA" id="ARBA00004370"/>
    </source>
</evidence>
<gene>
    <name evidence="6" type="ORF">CTheo_4110</name>
</gene>
<proteinExistence type="predicted"/>
<dbReference type="Pfam" id="PF02104">
    <property type="entry name" value="SURF1"/>
    <property type="match status" value="1"/>
</dbReference>
<dbReference type="GO" id="GO:0016020">
    <property type="term" value="C:membrane"/>
    <property type="evidence" value="ECO:0007669"/>
    <property type="project" value="UniProtKB-SubCell"/>
</dbReference>
<dbReference type="OrthoDB" id="550575at2759"/>
<keyword evidence="4" id="KW-0472">Membrane</keyword>
<dbReference type="PANTHER" id="PTHR23427">
    <property type="entry name" value="SURFEIT LOCUS PROTEIN"/>
    <property type="match status" value="1"/>
</dbReference>
<comment type="subcellular location">
    <subcellularLocation>
        <location evidence="1">Membrane</location>
    </subcellularLocation>
</comment>
<evidence type="ECO:0000313" key="6">
    <source>
        <dbReference type="EMBL" id="KAB5592463.1"/>
    </source>
</evidence>
<dbReference type="PROSITE" id="PS50895">
    <property type="entry name" value="SURF1"/>
    <property type="match status" value="1"/>
</dbReference>
<evidence type="ECO:0000313" key="7">
    <source>
        <dbReference type="Proteomes" id="UP000383932"/>
    </source>
</evidence>
<dbReference type="InterPro" id="IPR032675">
    <property type="entry name" value="LRR_dom_sf"/>
</dbReference>
<dbReference type="SUPFAM" id="SSF52047">
    <property type="entry name" value="RNI-like"/>
    <property type="match status" value="1"/>
</dbReference>
<dbReference type="Gene3D" id="3.80.10.10">
    <property type="entry name" value="Ribonuclease Inhibitor"/>
    <property type="match status" value="1"/>
</dbReference>
<keyword evidence="3" id="KW-1133">Transmembrane helix</keyword>
<dbReference type="GO" id="GO:0005739">
    <property type="term" value="C:mitochondrion"/>
    <property type="evidence" value="ECO:0007669"/>
    <property type="project" value="TreeGrafter"/>
</dbReference>
<name>A0A5N5QLN4_9AGAM</name>
<dbReference type="Proteomes" id="UP000383932">
    <property type="component" value="Unassembled WGS sequence"/>
</dbReference>
<dbReference type="EMBL" id="SSOP01000064">
    <property type="protein sequence ID" value="KAB5592463.1"/>
    <property type="molecule type" value="Genomic_DNA"/>
</dbReference>
<dbReference type="AlphaFoldDB" id="A0A5N5QLN4"/>
<accession>A0A5N5QLN4</accession>
<dbReference type="PANTHER" id="PTHR23427:SF2">
    <property type="entry name" value="SURFEIT LOCUS PROTEIN 1"/>
    <property type="match status" value="1"/>
</dbReference>
<dbReference type="CDD" id="cd06662">
    <property type="entry name" value="SURF1"/>
    <property type="match status" value="1"/>
</dbReference>